<dbReference type="Pfam" id="PF17648">
    <property type="entry name" value="Luciferase"/>
    <property type="match status" value="1"/>
</dbReference>
<dbReference type="InterPro" id="IPR040841">
    <property type="entry name" value="Luciferase_dom"/>
</dbReference>
<dbReference type="EMBL" id="KZ805412">
    <property type="protein sequence ID" value="PVH98504.1"/>
    <property type="molecule type" value="Genomic_DNA"/>
</dbReference>
<sequence length="245" mass="27520">MPTATATTGLFSSFLIWCFKDYRAYLALGPGGPPYNLKGWAWITFGIRPFALSQSGVTLVTDYPAEGGHLAMERLPHRRGPRATLGGIAPHRQLSQHPPEIMRNQIISLFQRAATQYPDILSLRKSLYERHHDALFVSQKHLESGDPSIPETSIISRGEIGHMHPDMSVHLYLSPADARQAITKEWAERHRLAVPRDSWVKNKYAVADTYLMIYGSRDEGELAHLKVMVESAICFMTGREGIKIV</sequence>
<gene>
    <name evidence="2" type="ORF">DM02DRAFT_531006</name>
</gene>
<evidence type="ECO:0000313" key="2">
    <source>
        <dbReference type="EMBL" id="PVH98504.1"/>
    </source>
</evidence>
<proteinExistence type="predicted"/>
<dbReference type="AlphaFoldDB" id="A0A2V1DMZ1"/>
<protein>
    <recommendedName>
        <fullName evidence="1">Luciferase domain-containing protein</fullName>
    </recommendedName>
</protein>
<dbReference type="InterPro" id="IPR048273">
    <property type="entry name" value="Luciferase"/>
</dbReference>
<keyword evidence="3" id="KW-1185">Reference proteome</keyword>
<dbReference type="Proteomes" id="UP000244855">
    <property type="component" value="Unassembled WGS sequence"/>
</dbReference>
<evidence type="ECO:0000313" key="3">
    <source>
        <dbReference type="Proteomes" id="UP000244855"/>
    </source>
</evidence>
<dbReference type="OrthoDB" id="5358398at2759"/>
<accession>A0A2V1DMZ1</accession>
<name>A0A2V1DMZ1_9PLEO</name>
<evidence type="ECO:0000259" key="1">
    <source>
        <dbReference type="Pfam" id="PF17648"/>
    </source>
</evidence>
<dbReference type="STRING" id="97972.A0A2V1DMZ1"/>
<feature type="domain" description="Luciferase" evidence="1">
    <location>
        <begin position="157"/>
        <end position="230"/>
    </location>
</feature>
<reference evidence="2 3" key="1">
    <citation type="journal article" date="2018" name="Sci. Rep.">
        <title>Comparative genomics provides insights into the lifestyle and reveals functional heterogeneity of dark septate endophytic fungi.</title>
        <authorList>
            <person name="Knapp D.G."/>
            <person name="Nemeth J.B."/>
            <person name="Barry K."/>
            <person name="Hainaut M."/>
            <person name="Henrissat B."/>
            <person name="Johnson J."/>
            <person name="Kuo A."/>
            <person name="Lim J.H.P."/>
            <person name="Lipzen A."/>
            <person name="Nolan M."/>
            <person name="Ohm R.A."/>
            <person name="Tamas L."/>
            <person name="Grigoriev I.V."/>
            <person name="Spatafora J.W."/>
            <person name="Nagy L.G."/>
            <person name="Kovacs G.M."/>
        </authorList>
    </citation>
    <scope>NUCLEOTIDE SEQUENCE [LARGE SCALE GENOMIC DNA]</scope>
    <source>
        <strain evidence="2 3">DSE2036</strain>
    </source>
</reference>
<dbReference type="PANTHER" id="PTHR38695">
    <property type="entry name" value="AMINO ACID PERMEASE_ SLC12A DOMAIN-CONTAINING PROTEIN"/>
    <property type="match status" value="1"/>
</dbReference>
<dbReference type="PANTHER" id="PTHR38695:SF1">
    <property type="entry name" value="AMINO ACID PERMEASE_ SLC12A DOMAIN-CONTAINING PROTEIN"/>
    <property type="match status" value="1"/>
</dbReference>
<organism evidence="2 3">
    <name type="scientific">Periconia macrospinosa</name>
    <dbReference type="NCBI Taxonomy" id="97972"/>
    <lineage>
        <taxon>Eukaryota</taxon>
        <taxon>Fungi</taxon>
        <taxon>Dikarya</taxon>
        <taxon>Ascomycota</taxon>
        <taxon>Pezizomycotina</taxon>
        <taxon>Dothideomycetes</taxon>
        <taxon>Pleosporomycetidae</taxon>
        <taxon>Pleosporales</taxon>
        <taxon>Massarineae</taxon>
        <taxon>Periconiaceae</taxon>
        <taxon>Periconia</taxon>
    </lineage>
</organism>